<dbReference type="STRING" id="1802481.A2W13_02620"/>
<reference evidence="1 2" key="1">
    <citation type="journal article" date="2016" name="Nat. Commun.">
        <title>Thousands of microbial genomes shed light on interconnected biogeochemical processes in an aquifer system.</title>
        <authorList>
            <person name="Anantharaman K."/>
            <person name="Brown C.T."/>
            <person name="Hug L.A."/>
            <person name="Sharon I."/>
            <person name="Castelle C.J."/>
            <person name="Probst A.J."/>
            <person name="Thomas B.C."/>
            <person name="Singh A."/>
            <person name="Wilkins M.J."/>
            <person name="Karaoz U."/>
            <person name="Brodie E.L."/>
            <person name="Williams K.H."/>
            <person name="Hubbard S.S."/>
            <person name="Banfield J.F."/>
        </authorList>
    </citation>
    <scope>NUCLEOTIDE SEQUENCE [LARGE SCALE GENOMIC DNA]</scope>
</reference>
<evidence type="ECO:0000313" key="2">
    <source>
        <dbReference type="Proteomes" id="UP000178533"/>
    </source>
</evidence>
<accession>A0A1F7X8E9</accession>
<comment type="caution">
    <text evidence="1">The sequence shown here is derived from an EMBL/GenBank/DDBJ whole genome shotgun (WGS) entry which is preliminary data.</text>
</comment>
<dbReference type="EMBL" id="MGFT01000027">
    <property type="protein sequence ID" value="OGM11316.1"/>
    <property type="molecule type" value="Genomic_DNA"/>
</dbReference>
<dbReference type="AlphaFoldDB" id="A0A1F7X8E9"/>
<organism evidence="1 2">
    <name type="scientific">Candidatus Woesebacteria bacterium RBG_16_36_11</name>
    <dbReference type="NCBI Taxonomy" id="1802481"/>
    <lineage>
        <taxon>Bacteria</taxon>
        <taxon>Candidatus Woeseibacteriota</taxon>
    </lineage>
</organism>
<dbReference type="Proteomes" id="UP000178533">
    <property type="component" value="Unassembled WGS sequence"/>
</dbReference>
<proteinExistence type="predicted"/>
<evidence type="ECO:0000313" key="1">
    <source>
        <dbReference type="EMBL" id="OGM11316.1"/>
    </source>
</evidence>
<gene>
    <name evidence="1" type="ORF">A2W13_02620</name>
</gene>
<protein>
    <submittedName>
        <fullName evidence="1">Uncharacterized protein</fullName>
    </submittedName>
</protein>
<name>A0A1F7X8E9_9BACT</name>
<sequence length="130" mass="14915">MYNWEDNRIGFHPDYVKKEVMNKLIEEIAEAAGVLPEEVQIHFPKGKYLVYTYKSNAQVLYHGIHARIDWHEGRDDKTKMQVANAIFQFCRVLGIEKGLDITFNDYPKGSSFIIEVDGNLLLVGGPSEKL</sequence>